<sequence length="65" mass="6999">MSEIAAGRIAHLLHVPLSELVAAIRRGEIAGRVQGSTATVTESVSRLLVWASNRRSDEITDNTTN</sequence>
<organism evidence="1 2">
    <name type="scientific">Gordonia terrae</name>
    <dbReference type="NCBI Taxonomy" id="2055"/>
    <lineage>
        <taxon>Bacteria</taxon>
        <taxon>Bacillati</taxon>
        <taxon>Actinomycetota</taxon>
        <taxon>Actinomycetes</taxon>
        <taxon>Mycobacteriales</taxon>
        <taxon>Gordoniaceae</taxon>
        <taxon>Gordonia</taxon>
    </lineage>
</organism>
<protein>
    <submittedName>
        <fullName evidence="1">Uncharacterized protein</fullName>
    </submittedName>
</protein>
<gene>
    <name evidence="1" type="ORF">CYJ73_17360</name>
</gene>
<evidence type="ECO:0000313" key="1">
    <source>
        <dbReference type="EMBL" id="PKZ64366.1"/>
    </source>
</evidence>
<dbReference type="EMBL" id="PKJC01000014">
    <property type="protein sequence ID" value="PKZ64366.1"/>
    <property type="molecule type" value="Genomic_DNA"/>
</dbReference>
<dbReference type="RefSeq" id="WP_101821137.1">
    <property type="nucleotide sequence ID" value="NZ_PKJC01000014.1"/>
</dbReference>
<proteinExistence type="predicted"/>
<evidence type="ECO:0000313" key="2">
    <source>
        <dbReference type="Proteomes" id="UP000234662"/>
    </source>
</evidence>
<reference evidence="1 2" key="1">
    <citation type="submission" date="2017-12" db="EMBL/GenBank/DDBJ databases">
        <title>Phylogenetic diversity of female urinary microbiome.</title>
        <authorList>
            <person name="Thomas-White K."/>
            <person name="Wolfe A.J."/>
        </authorList>
    </citation>
    <scope>NUCLEOTIDE SEQUENCE [LARGE SCALE GENOMIC DNA]</scope>
    <source>
        <strain evidence="1 2">UMB0777</strain>
    </source>
</reference>
<accession>A0A2I1R5F7</accession>
<comment type="caution">
    <text evidence="1">The sequence shown here is derived from an EMBL/GenBank/DDBJ whole genome shotgun (WGS) entry which is preliminary data.</text>
</comment>
<dbReference type="AlphaFoldDB" id="A0A2I1R5F7"/>
<name>A0A2I1R5F7_9ACTN</name>
<dbReference type="Proteomes" id="UP000234662">
    <property type="component" value="Unassembled WGS sequence"/>
</dbReference>